<gene>
    <name evidence="2" type="ORF">OBE_09261</name>
</gene>
<dbReference type="Pfam" id="PF02603">
    <property type="entry name" value="Hpr_kinase_N"/>
    <property type="match status" value="1"/>
</dbReference>
<dbReference type="GO" id="GO:0005524">
    <property type="term" value="F:ATP binding"/>
    <property type="evidence" value="ECO:0007669"/>
    <property type="project" value="InterPro"/>
</dbReference>
<dbReference type="Gene3D" id="3.40.1390.20">
    <property type="entry name" value="HprK N-terminal domain-like"/>
    <property type="match status" value="1"/>
</dbReference>
<name>K1SWX7_9ZZZZ</name>
<accession>K1SWX7</accession>
<sequence length="78" mass="8815">MAQEFTVSLQAIIDECKLEVIHTPQDPAKIFISNIDVNRPGLQLAGFYEYFDKGRIQIIGKAETAYLEQCGAEIRAQR</sequence>
<proteinExistence type="predicted"/>
<comment type="caution">
    <text evidence="2">The sequence shown here is derived from an EMBL/GenBank/DDBJ whole genome shotgun (WGS) entry which is preliminary data.</text>
</comment>
<dbReference type="SUPFAM" id="SSF75138">
    <property type="entry name" value="HprK N-terminal domain-like"/>
    <property type="match status" value="1"/>
</dbReference>
<reference evidence="2" key="1">
    <citation type="journal article" date="2013" name="Environ. Microbiol.">
        <title>Microbiota from the distal guts of lean and obese adolescents exhibit partial functional redundancy besides clear differences in community structure.</title>
        <authorList>
            <person name="Ferrer M."/>
            <person name="Ruiz A."/>
            <person name="Lanza F."/>
            <person name="Haange S.B."/>
            <person name="Oberbach A."/>
            <person name="Till H."/>
            <person name="Bargiela R."/>
            <person name="Campoy C."/>
            <person name="Segura M.T."/>
            <person name="Richter M."/>
            <person name="von Bergen M."/>
            <person name="Seifert J."/>
            <person name="Suarez A."/>
        </authorList>
    </citation>
    <scope>NUCLEOTIDE SEQUENCE</scope>
</reference>
<evidence type="ECO:0000259" key="1">
    <source>
        <dbReference type="Pfam" id="PF02603"/>
    </source>
</evidence>
<dbReference type="InterPro" id="IPR028979">
    <property type="entry name" value="Ser_kin/Pase_Hpr-like_N_sf"/>
</dbReference>
<dbReference type="GO" id="GO:0000155">
    <property type="term" value="F:phosphorelay sensor kinase activity"/>
    <property type="evidence" value="ECO:0007669"/>
    <property type="project" value="InterPro"/>
</dbReference>
<dbReference type="InterPro" id="IPR011126">
    <property type="entry name" value="Hpr_kin/Pase_Hpr_N"/>
</dbReference>
<dbReference type="GO" id="GO:0006109">
    <property type="term" value="P:regulation of carbohydrate metabolic process"/>
    <property type="evidence" value="ECO:0007669"/>
    <property type="project" value="InterPro"/>
</dbReference>
<evidence type="ECO:0000313" key="2">
    <source>
        <dbReference type="EMBL" id="EKC59864.1"/>
    </source>
</evidence>
<keyword evidence="2" id="KW-0808">Transferase</keyword>
<protein>
    <submittedName>
        <fullName evidence="2">HPr(Ser) kinase/phosphatase</fullName>
    </submittedName>
</protein>
<feature type="non-terminal residue" evidence="2">
    <location>
        <position position="78"/>
    </location>
</feature>
<keyword evidence="2" id="KW-0418">Kinase</keyword>
<dbReference type="EMBL" id="AJWZ01006411">
    <property type="protein sequence ID" value="EKC59864.1"/>
    <property type="molecule type" value="Genomic_DNA"/>
</dbReference>
<organism evidence="2">
    <name type="scientific">human gut metagenome</name>
    <dbReference type="NCBI Taxonomy" id="408170"/>
    <lineage>
        <taxon>unclassified sequences</taxon>
        <taxon>metagenomes</taxon>
        <taxon>organismal metagenomes</taxon>
    </lineage>
</organism>
<dbReference type="AlphaFoldDB" id="K1SWX7"/>
<feature type="domain" description="HPr(Ser) kinase/phosphorylase N-terminal" evidence="1">
    <location>
        <begin position="7"/>
        <end position="77"/>
    </location>
</feature>